<sequence>MIQVSIPLFPADDGGLLIPADHVTALLRQLAEDWLHATETGEMPADEETVSELADVLTELADQIDVECIGCASE</sequence>
<evidence type="ECO:0000313" key="2">
    <source>
        <dbReference type="Proteomes" id="UP001223390"/>
    </source>
</evidence>
<organism evidence="1 2">
    <name type="scientific">Streptomyces katrae</name>
    <dbReference type="NCBI Taxonomy" id="68223"/>
    <lineage>
        <taxon>Bacteria</taxon>
        <taxon>Bacillati</taxon>
        <taxon>Actinomycetota</taxon>
        <taxon>Actinomycetes</taxon>
        <taxon>Kitasatosporales</taxon>
        <taxon>Streptomycetaceae</taxon>
        <taxon>Streptomyces</taxon>
    </lineage>
</organism>
<reference evidence="1 2" key="1">
    <citation type="submission" date="2023-05" db="EMBL/GenBank/DDBJ databases">
        <title>Sequencing and Assembly of Streptomyces sp. NP73.</title>
        <authorList>
            <person name="Konwar A.N."/>
            <person name="Saikia K."/>
            <person name="Thakur D."/>
        </authorList>
    </citation>
    <scope>NUCLEOTIDE SEQUENCE [LARGE SCALE GENOMIC DNA]</scope>
    <source>
        <strain evidence="1 2">NP73</strain>
    </source>
</reference>
<dbReference type="Proteomes" id="UP001223390">
    <property type="component" value="Unassembled WGS sequence"/>
</dbReference>
<protein>
    <submittedName>
        <fullName evidence="1">DUF6213 family protein</fullName>
    </submittedName>
</protein>
<dbReference type="EMBL" id="JASITI010000007">
    <property type="protein sequence ID" value="MDK9495604.1"/>
    <property type="molecule type" value="Genomic_DNA"/>
</dbReference>
<keyword evidence="2" id="KW-1185">Reference proteome</keyword>
<dbReference type="Pfam" id="PF19719">
    <property type="entry name" value="DUF6213"/>
    <property type="match status" value="1"/>
</dbReference>
<accession>A0ABT7GRS6</accession>
<comment type="caution">
    <text evidence="1">The sequence shown here is derived from an EMBL/GenBank/DDBJ whole genome shotgun (WGS) entry which is preliminary data.</text>
</comment>
<dbReference type="InterPro" id="IPR046185">
    <property type="entry name" value="DUF6213"/>
</dbReference>
<proteinExistence type="predicted"/>
<name>A0ABT7GRS6_9ACTN</name>
<gene>
    <name evidence="1" type="ORF">QEZ40_006632</name>
</gene>
<dbReference type="RefSeq" id="WP_007262097.1">
    <property type="nucleotide sequence ID" value="NZ_JASITI010000007.1"/>
</dbReference>
<evidence type="ECO:0000313" key="1">
    <source>
        <dbReference type="EMBL" id="MDK9495604.1"/>
    </source>
</evidence>